<name>A0ABV2SJ92_9GAMM</name>
<dbReference type="InterPro" id="IPR010994">
    <property type="entry name" value="RuvA_2-like"/>
</dbReference>
<organism evidence="1 2">
    <name type="scientific">Endozoicomonas lisbonensis</name>
    <dbReference type="NCBI Taxonomy" id="3120522"/>
    <lineage>
        <taxon>Bacteria</taxon>
        <taxon>Pseudomonadati</taxon>
        <taxon>Pseudomonadota</taxon>
        <taxon>Gammaproteobacteria</taxon>
        <taxon>Oceanospirillales</taxon>
        <taxon>Endozoicomonadaceae</taxon>
        <taxon>Endozoicomonas</taxon>
    </lineage>
</organism>
<accession>A0ABV2SJ92</accession>
<sequence>MTLELARQNAEHEASQQQEWQQLSQWLLLSFIPGLGAVRYRSLLKEFGHPEAILSATQSRFT</sequence>
<dbReference type="SUPFAM" id="SSF47781">
    <property type="entry name" value="RuvA domain 2-like"/>
    <property type="match status" value="1"/>
</dbReference>
<protein>
    <submittedName>
        <fullName evidence="1">ERCC4-type nuclease</fullName>
    </submittedName>
</protein>
<evidence type="ECO:0000313" key="1">
    <source>
        <dbReference type="EMBL" id="MET4757199.1"/>
    </source>
</evidence>
<reference evidence="1 2" key="1">
    <citation type="submission" date="2024-06" db="EMBL/GenBank/DDBJ databases">
        <title>Genomic Encyclopedia of Type Strains, Phase V (KMG-V): Genome sequencing to study the core and pangenomes of soil and plant-associated prokaryotes.</title>
        <authorList>
            <person name="Whitman W."/>
        </authorList>
    </citation>
    <scope>NUCLEOTIDE SEQUENCE [LARGE SCALE GENOMIC DNA]</scope>
    <source>
        <strain evidence="1 2">NE40</strain>
    </source>
</reference>
<dbReference type="Proteomes" id="UP001549366">
    <property type="component" value="Unassembled WGS sequence"/>
</dbReference>
<dbReference type="RefSeq" id="WP_354007370.1">
    <property type="nucleotide sequence ID" value="NZ_JBEWTA010000001.1"/>
</dbReference>
<gene>
    <name evidence="1" type="ORF">V5J35_002391</name>
</gene>
<evidence type="ECO:0000313" key="2">
    <source>
        <dbReference type="Proteomes" id="UP001549366"/>
    </source>
</evidence>
<proteinExistence type="predicted"/>
<dbReference type="Gene3D" id="1.10.150.20">
    <property type="entry name" value="5' to 3' exonuclease, C-terminal subdomain"/>
    <property type="match status" value="1"/>
</dbReference>
<keyword evidence="2" id="KW-1185">Reference proteome</keyword>
<dbReference type="EMBL" id="JBEWTB010000002">
    <property type="protein sequence ID" value="MET4757199.1"/>
    <property type="molecule type" value="Genomic_DNA"/>
</dbReference>
<comment type="caution">
    <text evidence="1">The sequence shown here is derived from an EMBL/GenBank/DDBJ whole genome shotgun (WGS) entry which is preliminary data.</text>
</comment>